<protein>
    <recommendedName>
        <fullName evidence="6">Cytochrome c oxidase assembly factor 6 homolog</fullName>
    </recommendedName>
</protein>
<dbReference type="PANTHER" id="PTHR46690:SF1">
    <property type="entry name" value="CYTOCHROME C OXIDASE ASSEMBLY FACTOR 6 HOMOLOG"/>
    <property type="match status" value="1"/>
</dbReference>
<evidence type="ECO:0000256" key="3">
    <source>
        <dbReference type="ARBA" id="ARBA00023157"/>
    </source>
</evidence>
<comment type="subcellular location">
    <subcellularLocation>
        <location evidence="1">Mitochondrion</location>
    </subcellularLocation>
</comment>
<keyword evidence="3" id="KW-1015">Disulfide bond</keyword>
<evidence type="ECO:0000313" key="4">
    <source>
        <dbReference type="EMBL" id="KAK2578216.1"/>
    </source>
</evidence>
<dbReference type="GO" id="GO:0008535">
    <property type="term" value="P:respiratory chain complex IV assembly"/>
    <property type="evidence" value="ECO:0007669"/>
    <property type="project" value="InterPro"/>
</dbReference>
<evidence type="ECO:0008006" key="6">
    <source>
        <dbReference type="Google" id="ProtNLM"/>
    </source>
</evidence>
<reference evidence="4" key="1">
    <citation type="submission" date="2021-08" db="EMBL/GenBank/DDBJ databases">
        <authorList>
            <person name="Misof B."/>
            <person name="Oliver O."/>
            <person name="Podsiadlowski L."/>
            <person name="Donath A."/>
            <person name="Peters R."/>
            <person name="Mayer C."/>
            <person name="Rust J."/>
            <person name="Gunkel S."/>
            <person name="Lesny P."/>
            <person name="Martin S."/>
            <person name="Oeyen J.P."/>
            <person name="Petersen M."/>
            <person name="Panagiotis P."/>
            <person name="Wilbrandt J."/>
            <person name="Tanja T."/>
        </authorList>
    </citation>
    <scope>NUCLEOTIDE SEQUENCE</scope>
    <source>
        <strain evidence="4">GBR_01_08_01A</strain>
        <tissue evidence="4">Thorax + abdomen</tissue>
    </source>
</reference>
<reference evidence="4" key="2">
    <citation type="journal article" date="2023" name="Commun. Biol.">
        <title>Intrasexual cuticular hydrocarbon dimorphism in a wasp sheds light on hydrocarbon biosynthesis genes in Hymenoptera.</title>
        <authorList>
            <person name="Moris V.C."/>
            <person name="Podsiadlowski L."/>
            <person name="Martin S."/>
            <person name="Oeyen J.P."/>
            <person name="Donath A."/>
            <person name="Petersen M."/>
            <person name="Wilbrandt J."/>
            <person name="Misof B."/>
            <person name="Liedtke D."/>
            <person name="Thamm M."/>
            <person name="Scheiner R."/>
            <person name="Schmitt T."/>
            <person name="Niehuis O."/>
        </authorList>
    </citation>
    <scope>NUCLEOTIDE SEQUENCE</scope>
    <source>
        <strain evidence="4">GBR_01_08_01A</strain>
    </source>
</reference>
<dbReference type="InterPro" id="IPR042289">
    <property type="entry name" value="COA6"/>
</dbReference>
<evidence type="ECO:0000256" key="2">
    <source>
        <dbReference type="ARBA" id="ARBA00023128"/>
    </source>
</evidence>
<proteinExistence type="predicted"/>
<dbReference type="PANTHER" id="PTHR46690">
    <property type="entry name" value="CYTOCHROME C OXIDASE ASSEMBLY FACTOR 6 HOMOLOG"/>
    <property type="match status" value="1"/>
</dbReference>
<dbReference type="Proteomes" id="UP001258017">
    <property type="component" value="Unassembled WGS sequence"/>
</dbReference>
<name>A0AAD9REF2_9HYME</name>
<evidence type="ECO:0000313" key="5">
    <source>
        <dbReference type="Proteomes" id="UP001258017"/>
    </source>
</evidence>
<gene>
    <name evidence="4" type="ORF">KPH14_009761</name>
</gene>
<keyword evidence="2" id="KW-0496">Mitochondrion</keyword>
<dbReference type="PROSITE" id="PS51808">
    <property type="entry name" value="CHCH"/>
    <property type="match status" value="1"/>
</dbReference>
<dbReference type="Pfam" id="PF02297">
    <property type="entry name" value="COX6B"/>
    <property type="match status" value="1"/>
</dbReference>
<organism evidence="4 5">
    <name type="scientific">Odynerus spinipes</name>
    <dbReference type="NCBI Taxonomy" id="1348599"/>
    <lineage>
        <taxon>Eukaryota</taxon>
        <taxon>Metazoa</taxon>
        <taxon>Ecdysozoa</taxon>
        <taxon>Arthropoda</taxon>
        <taxon>Hexapoda</taxon>
        <taxon>Insecta</taxon>
        <taxon>Pterygota</taxon>
        <taxon>Neoptera</taxon>
        <taxon>Endopterygota</taxon>
        <taxon>Hymenoptera</taxon>
        <taxon>Apocrita</taxon>
        <taxon>Aculeata</taxon>
        <taxon>Vespoidea</taxon>
        <taxon>Vespidae</taxon>
        <taxon>Eumeninae</taxon>
        <taxon>Odynerus</taxon>
    </lineage>
</organism>
<dbReference type="Gene3D" id="1.10.10.140">
    <property type="entry name" value="Cytochrome c oxidase, subunit VIb"/>
    <property type="match status" value="1"/>
</dbReference>
<dbReference type="GO" id="GO:0005739">
    <property type="term" value="C:mitochondrion"/>
    <property type="evidence" value="ECO:0007669"/>
    <property type="project" value="UniProtKB-SubCell"/>
</dbReference>
<comment type="caution">
    <text evidence="4">The sequence shown here is derived from an EMBL/GenBank/DDBJ whole genome shotgun (WGS) entry which is preliminary data.</text>
</comment>
<sequence>MSFPNKEDRMVCWSHRDEYWKCLDGAKSEADCNELRKQYEKFCPSQWVKHFDRKREYLKFKERLERDGECSQNGRKWSPNKSDASRQCVAESSIFDFQKQKIHFVQ</sequence>
<evidence type="ECO:0000256" key="1">
    <source>
        <dbReference type="ARBA" id="ARBA00004173"/>
    </source>
</evidence>
<keyword evidence="5" id="KW-1185">Reference proteome</keyword>
<dbReference type="SUPFAM" id="SSF47694">
    <property type="entry name" value="Cytochrome c oxidase subunit h"/>
    <property type="match status" value="1"/>
</dbReference>
<accession>A0AAD9REF2</accession>
<dbReference type="AlphaFoldDB" id="A0AAD9REF2"/>
<dbReference type="InterPro" id="IPR048280">
    <property type="entry name" value="COX6B-like"/>
</dbReference>
<dbReference type="InterPro" id="IPR036549">
    <property type="entry name" value="CX6/COA6-like_sf"/>
</dbReference>
<dbReference type="GO" id="GO:0042775">
    <property type="term" value="P:mitochondrial ATP synthesis coupled electron transport"/>
    <property type="evidence" value="ECO:0007669"/>
    <property type="project" value="TreeGrafter"/>
</dbReference>
<dbReference type="EMBL" id="JAIFRP010000511">
    <property type="protein sequence ID" value="KAK2578216.1"/>
    <property type="molecule type" value="Genomic_DNA"/>
</dbReference>